<dbReference type="Gene3D" id="2.60.40.10">
    <property type="entry name" value="Immunoglobulins"/>
    <property type="match status" value="2"/>
</dbReference>
<evidence type="ECO:0000256" key="1">
    <source>
        <dbReference type="ARBA" id="ARBA00007401"/>
    </source>
</evidence>
<dbReference type="PRINTS" id="PR00132">
    <property type="entry name" value="GLHYDRLASE2"/>
</dbReference>
<dbReference type="InterPro" id="IPR032311">
    <property type="entry name" value="DUF4982"/>
</dbReference>
<evidence type="ECO:0000259" key="6">
    <source>
        <dbReference type="Pfam" id="PF02837"/>
    </source>
</evidence>
<dbReference type="InterPro" id="IPR013783">
    <property type="entry name" value="Ig-like_fold"/>
</dbReference>
<evidence type="ECO:0000313" key="9">
    <source>
        <dbReference type="Proteomes" id="UP001154420"/>
    </source>
</evidence>
<accession>A0A9X5BHH1</accession>
<dbReference type="InterPro" id="IPR006104">
    <property type="entry name" value="Glyco_hydro_2_N"/>
</dbReference>
<dbReference type="SUPFAM" id="SSF49303">
    <property type="entry name" value="beta-Galactosidase/glucuronidase domain"/>
    <property type="match status" value="1"/>
</dbReference>
<dbReference type="InterPro" id="IPR017853">
    <property type="entry name" value="GH"/>
</dbReference>
<dbReference type="Pfam" id="PF02837">
    <property type="entry name" value="Glyco_hydro_2_N"/>
    <property type="match status" value="1"/>
</dbReference>
<dbReference type="InterPro" id="IPR036156">
    <property type="entry name" value="Beta-gal/glucu_dom_sf"/>
</dbReference>
<evidence type="ECO:0000259" key="5">
    <source>
        <dbReference type="Pfam" id="PF02836"/>
    </source>
</evidence>
<evidence type="ECO:0000256" key="2">
    <source>
        <dbReference type="ARBA" id="ARBA00022801"/>
    </source>
</evidence>
<sequence length="754" mass="85501">MRNLIHLNQDWRFIQKDVGLPDHLPADWRKVDLPHTWNEIDGHDGNGSYDRGRYWYAKSFKTPVQPLGKGRVYVEILAAGQQATVYVNGREAVYHEGGYSIFRADITDLCKEKEENLLVVACSNAYKDSVYPQSADFTFYGGLYRGVNLISVPDAHFDLDYYGGLGFQVTPRVCECGAAAFEMEAWVKNADENFTVMYSIQDALGREVAGAVRPAQDTRVTVYVPDAIKWDMDHPYLYTVTALLQRRNEAYDEVSVRTGVRSFSCDPDKGFIINGVETPLRGVSRHQDRLYVGNALSRQEHYEDAEIIKELGANTIRLAHYQHSQDFYDACDELGFAVWAEIPFISVFNTDLAAHENCISQMKELIIQNYNHPSIMFWGISNEILIGGISDKLVENHVELNALCKKLDPSRLTTIAHVSMTPANSPMHGITDIESYNHYFGWYGGRMEDNGPWLDEFHRTHPEICLGLSEYGCEGIVTYHGPNPACKDYSEEYQALYHEHMAKVLEERPWIWSSHVWNMFDFGCAARDEGGVSGRNNKGLVTMDRKTKKDSYFIYKAYWNKEPMVHICGRRYAQRAGERTKIRVYSNQPAVTLYLNGKKVEEKSADKVFVFTVALEDGFNTIVAATGNLKDTIVLQKVEKEPSIYVLPEVNERAEGVANWFKLTGDMDLKAPMEFPEGKYSVKDTMEEIAKCPQAMEVVAEAIKLTMNMKVTPGEGMWDMLKAMTMETAISMAGSLAPEGFLESLNAKLIRFDK</sequence>
<dbReference type="Pfam" id="PF02836">
    <property type="entry name" value="Glyco_hydro_2_C"/>
    <property type="match status" value="1"/>
</dbReference>
<dbReference type="Pfam" id="PF16355">
    <property type="entry name" value="DUF4982"/>
    <property type="match status" value="1"/>
</dbReference>
<dbReference type="InterPro" id="IPR051913">
    <property type="entry name" value="GH2_Domain-Containing"/>
</dbReference>
<dbReference type="SUPFAM" id="SSF49785">
    <property type="entry name" value="Galactose-binding domain-like"/>
    <property type="match status" value="1"/>
</dbReference>
<keyword evidence="2 8" id="KW-0378">Hydrolase</keyword>
<feature type="domain" description="Glycoside hydrolase family 2 immunoglobulin-like beta-sandwich" evidence="4">
    <location>
        <begin position="167"/>
        <end position="261"/>
    </location>
</feature>
<protein>
    <submittedName>
        <fullName evidence="8">Glycoside hydrolase family 2 protein</fullName>
    </submittedName>
</protein>
<dbReference type="InterPro" id="IPR006102">
    <property type="entry name" value="Ig-like_GH2"/>
</dbReference>
<dbReference type="Proteomes" id="UP001154420">
    <property type="component" value="Unassembled WGS sequence"/>
</dbReference>
<dbReference type="GO" id="GO:0004553">
    <property type="term" value="F:hydrolase activity, hydrolyzing O-glycosyl compounds"/>
    <property type="evidence" value="ECO:0007669"/>
    <property type="project" value="InterPro"/>
</dbReference>
<feature type="domain" description="DUF4982" evidence="7">
    <location>
        <begin position="577"/>
        <end position="624"/>
    </location>
</feature>
<comment type="caution">
    <text evidence="8">The sequence shown here is derived from an EMBL/GenBank/DDBJ whole genome shotgun (WGS) entry which is preliminary data.</text>
</comment>
<evidence type="ECO:0000256" key="3">
    <source>
        <dbReference type="ARBA" id="ARBA00023295"/>
    </source>
</evidence>
<reference evidence="8" key="1">
    <citation type="submission" date="2018-09" db="EMBL/GenBank/DDBJ databases">
        <title>Murine metabolic-syndrome-specific gut microbial biobank.</title>
        <authorList>
            <person name="Liu C."/>
        </authorList>
    </citation>
    <scope>NUCLEOTIDE SEQUENCE</scope>
    <source>
        <strain evidence="8">D42-62</strain>
    </source>
</reference>
<keyword evidence="3" id="KW-0326">Glycosidase</keyword>
<dbReference type="OrthoDB" id="9762066at2"/>
<feature type="domain" description="Glycoside hydrolase family 2 catalytic" evidence="5">
    <location>
        <begin position="268"/>
        <end position="560"/>
    </location>
</feature>
<dbReference type="SUPFAM" id="SSF51445">
    <property type="entry name" value="(Trans)glycosidases"/>
    <property type="match status" value="1"/>
</dbReference>
<organism evidence="8 9">
    <name type="scientific">Parablautia muri</name>
    <dbReference type="NCBI Taxonomy" id="2320879"/>
    <lineage>
        <taxon>Bacteria</taxon>
        <taxon>Bacillati</taxon>
        <taxon>Bacillota</taxon>
        <taxon>Clostridia</taxon>
        <taxon>Lachnospirales</taxon>
        <taxon>Lachnospiraceae</taxon>
        <taxon>Parablautia</taxon>
    </lineage>
</organism>
<dbReference type="Gene3D" id="3.20.20.80">
    <property type="entry name" value="Glycosidases"/>
    <property type="match status" value="1"/>
</dbReference>
<dbReference type="EMBL" id="QZDT01000028">
    <property type="protein sequence ID" value="NBJ94010.1"/>
    <property type="molecule type" value="Genomic_DNA"/>
</dbReference>
<feature type="domain" description="Glycosyl hydrolases family 2 sugar binding" evidence="6">
    <location>
        <begin position="51"/>
        <end position="153"/>
    </location>
</feature>
<comment type="similarity">
    <text evidence="1">Belongs to the glycosyl hydrolase 2 family.</text>
</comment>
<evidence type="ECO:0000259" key="4">
    <source>
        <dbReference type="Pfam" id="PF00703"/>
    </source>
</evidence>
<proteinExistence type="inferred from homology"/>
<dbReference type="AlphaFoldDB" id="A0A9X5BHH1"/>
<dbReference type="GO" id="GO:0005975">
    <property type="term" value="P:carbohydrate metabolic process"/>
    <property type="evidence" value="ECO:0007669"/>
    <property type="project" value="InterPro"/>
</dbReference>
<name>A0A9X5BHH1_9FIRM</name>
<dbReference type="PANTHER" id="PTHR42732:SF1">
    <property type="entry name" value="BETA-MANNOSIDASE"/>
    <property type="match status" value="1"/>
</dbReference>
<dbReference type="RefSeq" id="WP_160561051.1">
    <property type="nucleotide sequence ID" value="NZ_QZDT01000028.1"/>
</dbReference>
<dbReference type="InterPro" id="IPR006103">
    <property type="entry name" value="Glyco_hydro_2_cat"/>
</dbReference>
<evidence type="ECO:0000259" key="7">
    <source>
        <dbReference type="Pfam" id="PF16355"/>
    </source>
</evidence>
<dbReference type="PANTHER" id="PTHR42732">
    <property type="entry name" value="BETA-GALACTOSIDASE"/>
    <property type="match status" value="1"/>
</dbReference>
<gene>
    <name evidence="8" type="ORF">D5281_15795</name>
</gene>
<dbReference type="Gene3D" id="2.60.120.260">
    <property type="entry name" value="Galactose-binding domain-like"/>
    <property type="match status" value="1"/>
</dbReference>
<dbReference type="Pfam" id="PF00703">
    <property type="entry name" value="Glyco_hydro_2"/>
    <property type="match status" value="1"/>
</dbReference>
<evidence type="ECO:0000313" key="8">
    <source>
        <dbReference type="EMBL" id="NBJ94010.1"/>
    </source>
</evidence>
<keyword evidence="9" id="KW-1185">Reference proteome</keyword>
<dbReference type="InterPro" id="IPR006101">
    <property type="entry name" value="Glyco_hydro_2"/>
</dbReference>
<dbReference type="InterPro" id="IPR008979">
    <property type="entry name" value="Galactose-bd-like_sf"/>
</dbReference>